<evidence type="ECO:0000313" key="3">
    <source>
        <dbReference type="Proteomes" id="UP000294847"/>
    </source>
</evidence>
<feature type="chain" id="PRO_5020762856" evidence="1">
    <location>
        <begin position="22"/>
        <end position="84"/>
    </location>
</feature>
<dbReference type="Proteomes" id="UP000294847">
    <property type="component" value="Chromosome 1"/>
</dbReference>
<gene>
    <name evidence="2" type="ORF">PoMZ_10529</name>
</gene>
<accession>A0A4P7MXS2</accession>
<feature type="signal peptide" evidence="1">
    <location>
        <begin position="1"/>
        <end position="21"/>
    </location>
</feature>
<dbReference type="InterPro" id="IPR038480">
    <property type="entry name" value="YuaB-like_sf"/>
</dbReference>
<protein>
    <submittedName>
        <fullName evidence="2">Uncharacterized protein</fullName>
    </submittedName>
</protein>
<evidence type="ECO:0000256" key="1">
    <source>
        <dbReference type="SAM" id="SignalP"/>
    </source>
</evidence>
<organism evidence="2 3">
    <name type="scientific">Pyricularia oryzae</name>
    <name type="common">Rice blast fungus</name>
    <name type="synonym">Magnaporthe oryzae</name>
    <dbReference type="NCBI Taxonomy" id="318829"/>
    <lineage>
        <taxon>Eukaryota</taxon>
        <taxon>Fungi</taxon>
        <taxon>Dikarya</taxon>
        <taxon>Ascomycota</taxon>
        <taxon>Pezizomycotina</taxon>
        <taxon>Sordariomycetes</taxon>
        <taxon>Sordariomycetidae</taxon>
        <taxon>Magnaporthales</taxon>
        <taxon>Pyriculariaceae</taxon>
        <taxon>Pyricularia</taxon>
    </lineage>
</organism>
<sequence>MQFNTLLAATVTAMLASSAAAECQWFLENKVGNTVHTNYIKEGASQTWTVQDIPITFTVDKNCRKVTTKPDLPEGFTATARTRL</sequence>
<keyword evidence="1" id="KW-0732">Signal</keyword>
<evidence type="ECO:0000313" key="2">
    <source>
        <dbReference type="EMBL" id="QBZ54819.1"/>
    </source>
</evidence>
<dbReference type="AlphaFoldDB" id="A0A4P7MXS2"/>
<dbReference type="Gene3D" id="2.60.40.3490">
    <property type="match status" value="1"/>
</dbReference>
<reference evidence="2 3" key="1">
    <citation type="journal article" date="2019" name="Mol. Biol. Evol.">
        <title>Blast fungal genomes show frequent chromosomal changes, gene gains and losses, and effector gene turnover.</title>
        <authorList>
            <person name="Gomez Luciano L.B."/>
            <person name="Jason Tsai I."/>
            <person name="Chuma I."/>
            <person name="Tosa Y."/>
            <person name="Chen Y.H."/>
            <person name="Li J.Y."/>
            <person name="Li M.Y."/>
            <person name="Jade Lu M.Y."/>
            <person name="Nakayashiki H."/>
            <person name="Li W.H."/>
        </authorList>
    </citation>
    <scope>NUCLEOTIDE SEQUENCE [LARGE SCALE GENOMIC DNA]</scope>
    <source>
        <strain evidence="2">MZ5-1-6</strain>
    </source>
</reference>
<name>A0A4P7MXS2_PYROR</name>
<proteinExistence type="predicted"/>
<dbReference type="EMBL" id="CP034204">
    <property type="protein sequence ID" value="QBZ54819.1"/>
    <property type="molecule type" value="Genomic_DNA"/>
</dbReference>